<dbReference type="GO" id="GO:0044281">
    <property type="term" value="P:small molecule metabolic process"/>
    <property type="evidence" value="ECO:0007669"/>
    <property type="project" value="UniProtKB-ARBA"/>
</dbReference>
<dbReference type="InterPro" id="IPR013785">
    <property type="entry name" value="Aldolase_TIM"/>
</dbReference>
<dbReference type="Gene3D" id="3.20.20.70">
    <property type="entry name" value="Aldolase class I"/>
    <property type="match status" value="1"/>
</dbReference>
<dbReference type="InterPro" id="IPR020625">
    <property type="entry name" value="Schiff_base-form_aldolases_AS"/>
</dbReference>
<dbReference type="PANTHER" id="PTHR12128">
    <property type="entry name" value="DIHYDRODIPICOLINATE SYNTHASE"/>
    <property type="match status" value="1"/>
</dbReference>
<accession>A0A645ANT1</accession>
<protein>
    <submittedName>
        <fullName evidence="3">4-hydroxy-tetrahydrodipicolinate synthase</fullName>
        <ecNumber evidence="3">4.3.3.7</ecNumber>
    </submittedName>
</protein>
<name>A0A645ANT1_9ZZZZ</name>
<dbReference type="CDD" id="cd00408">
    <property type="entry name" value="DHDPS-like"/>
    <property type="match status" value="1"/>
</dbReference>
<gene>
    <name evidence="3" type="primary">dapA_45</name>
    <name evidence="3" type="ORF">SDC9_101678</name>
</gene>
<reference evidence="3" key="1">
    <citation type="submission" date="2019-08" db="EMBL/GenBank/DDBJ databases">
        <authorList>
            <person name="Kucharzyk K."/>
            <person name="Murdoch R.W."/>
            <person name="Higgins S."/>
            <person name="Loffler F."/>
        </authorList>
    </citation>
    <scope>NUCLEOTIDE SEQUENCE</scope>
</reference>
<keyword evidence="2" id="KW-0704">Schiff base</keyword>
<dbReference type="Pfam" id="PF00701">
    <property type="entry name" value="DHDPS"/>
    <property type="match status" value="1"/>
</dbReference>
<keyword evidence="1 3" id="KW-0456">Lyase</keyword>
<dbReference type="PRINTS" id="PR00146">
    <property type="entry name" value="DHPICSNTHASE"/>
</dbReference>
<dbReference type="SUPFAM" id="SSF51569">
    <property type="entry name" value="Aldolase"/>
    <property type="match status" value="1"/>
</dbReference>
<evidence type="ECO:0000256" key="1">
    <source>
        <dbReference type="ARBA" id="ARBA00023239"/>
    </source>
</evidence>
<evidence type="ECO:0000256" key="2">
    <source>
        <dbReference type="ARBA" id="ARBA00023270"/>
    </source>
</evidence>
<dbReference type="PIRSF" id="PIRSF001365">
    <property type="entry name" value="DHDPS"/>
    <property type="match status" value="1"/>
</dbReference>
<comment type="caution">
    <text evidence="3">The sequence shown here is derived from an EMBL/GenBank/DDBJ whole genome shotgun (WGS) entry which is preliminary data.</text>
</comment>
<evidence type="ECO:0000313" key="3">
    <source>
        <dbReference type="EMBL" id="MPM54895.1"/>
    </source>
</evidence>
<organism evidence="3">
    <name type="scientific">bioreactor metagenome</name>
    <dbReference type="NCBI Taxonomy" id="1076179"/>
    <lineage>
        <taxon>unclassified sequences</taxon>
        <taxon>metagenomes</taxon>
        <taxon>ecological metagenomes</taxon>
    </lineage>
</organism>
<dbReference type="SMART" id="SM01130">
    <property type="entry name" value="DHDPS"/>
    <property type="match status" value="1"/>
</dbReference>
<dbReference type="GO" id="GO:0008840">
    <property type="term" value="F:4-hydroxy-tetrahydrodipicolinate synthase activity"/>
    <property type="evidence" value="ECO:0007669"/>
    <property type="project" value="UniProtKB-EC"/>
</dbReference>
<dbReference type="AlphaFoldDB" id="A0A645ANT1"/>
<dbReference type="EC" id="4.3.3.7" evidence="3"/>
<dbReference type="EMBL" id="VSSQ01015014">
    <property type="protein sequence ID" value="MPM54895.1"/>
    <property type="molecule type" value="Genomic_DNA"/>
</dbReference>
<dbReference type="InterPro" id="IPR002220">
    <property type="entry name" value="DapA-like"/>
</dbReference>
<dbReference type="PANTHER" id="PTHR12128:SF66">
    <property type="entry name" value="4-HYDROXY-2-OXOGLUTARATE ALDOLASE, MITOCHONDRIAL"/>
    <property type="match status" value="1"/>
</dbReference>
<dbReference type="PROSITE" id="PS00666">
    <property type="entry name" value="DHDPS_2"/>
    <property type="match status" value="1"/>
</dbReference>
<sequence length="303" mass="34189">MIKGSLVPNITFFHKDNTIDYDKCRWHMKWMFDNGVHGLFLTGSYGAGPLMTLEERISIFKLAREVANEYEGKFLIAHAGCADTASTVFLAKAAEEIGCEAVGVVPPFYYTYTDDRVVEYYRAVAQAVKIPVYAYNNPFTTKTMMNLKMIRKLQEAGLKGMKDSSMNVAFITNVFYDAKERGIDFQTIIGTSTGWLPFYQMGIDTMIAGMANYAPEIIEALYRYTVTGDMARAEKAYRIMMDYSGKCKFDDGTIACHMILKARGFDCGYPRLPMSIPDDSDPKYAQLKQEFETAYKALKALEG</sequence>
<proteinExistence type="predicted"/>